<dbReference type="PANTHER" id="PTHR12358">
    <property type="entry name" value="SPHINGOSINE KINASE"/>
    <property type="match status" value="1"/>
</dbReference>
<dbReference type="SUPFAM" id="SSF111331">
    <property type="entry name" value="NAD kinase/diacylglycerol kinase-like"/>
    <property type="match status" value="1"/>
</dbReference>
<keyword evidence="3" id="KW-0444">Lipid biosynthesis</keyword>
<keyword evidence="10" id="KW-0808">Transferase</keyword>
<organism evidence="10 11">
    <name type="scientific">Faecousia intestinalis</name>
    <dbReference type="NCBI Taxonomy" id="3133167"/>
    <lineage>
        <taxon>Bacteria</taxon>
        <taxon>Bacillati</taxon>
        <taxon>Bacillota</taxon>
        <taxon>Clostridia</taxon>
        <taxon>Eubacteriales</taxon>
        <taxon>Oscillospiraceae</taxon>
        <taxon>Faecousia</taxon>
    </lineage>
</organism>
<dbReference type="PANTHER" id="PTHR12358:SF106">
    <property type="entry name" value="LIPID KINASE YEGS"/>
    <property type="match status" value="1"/>
</dbReference>
<dbReference type="InterPro" id="IPR050187">
    <property type="entry name" value="Lipid_Phosphate_FormReg"/>
</dbReference>
<dbReference type="SMART" id="SM00046">
    <property type="entry name" value="DAGKc"/>
    <property type="match status" value="1"/>
</dbReference>
<evidence type="ECO:0000256" key="3">
    <source>
        <dbReference type="ARBA" id="ARBA00022516"/>
    </source>
</evidence>
<keyword evidence="5" id="KW-0460">Magnesium</keyword>
<dbReference type="Gene3D" id="3.40.50.10330">
    <property type="entry name" value="Probable inorganic polyphosphate/atp-NAD kinase, domain 1"/>
    <property type="match status" value="1"/>
</dbReference>
<dbReference type="Proteomes" id="UP001491552">
    <property type="component" value="Unassembled WGS sequence"/>
</dbReference>
<comment type="caution">
    <text evidence="10">The sequence shown here is derived from an EMBL/GenBank/DDBJ whole genome shotgun (WGS) entry which is preliminary data.</text>
</comment>
<dbReference type="InterPro" id="IPR016064">
    <property type="entry name" value="NAD/diacylglycerol_kinase_sf"/>
</dbReference>
<evidence type="ECO:0000256" key="8">
    <source>
        <dbReference type="ARBA" id="ARBA00023264"/>
    </source>
</evidence>
<evidence type="ECO:0000313" key="10">
    <source>
        <dbReference type="EMBL" id="MEQ2509886.1"/>
    </source>
</evidence>
<evidence type="ECO:0000259" key="9">
    <source>
        <dbReference type="PROSITE" id="PS50146"/>
    </source>
</evidence>
<keyword evidence="10" id="KW-0418">Kinase</keyword>
<evidence type="ECO:0000256" key="5">
    <source>
        <dbReference type="ARBA" id="ARBA00022842"/>
    </source>
</evidence>
<sequence length="304" mass="32607">MKRLLLILNPCSGKKRANRALAEIVSIFNRGGYDVTVYTTAARGDATQVAASRCREFDCVVCAGGDGTFNEVVSGVYAAGSDTPIGYIPAGSTNDFASSMNLSRNLLQAARDIVEGEPRTLDLGSFNGRCFSYVASFGAFTRASYATSQSVKNALGHLAYVLGGIKELPSIRSRHVRFLLDHETVLEDDYIFGAISNSTSVAGILTLSPEIVDMNDGVFELLLVRKPQSLMELSDCVLALTTQDYHTPMLTFTSASHLEIDAPADMDWTLDGEQAKGQAHCVAENLHNAVKVIVNPATDPSAAE</sequence>
<evidence type="ECO:0000256" key="6">
    <source>
        <dbReference type="ARBA" id="ARBA00023098"/>
    </source>
</evidence>
<dbReference type="Gene3D" id="2.60.200.40">
    <property type="match status" value="1"/>
</dbReference>
<evidence type="ECO:0000256" key="7">
    <source>
        <dbReference type="ARBA" id="ARBA00023209"/>
    </source>
</evidence>
<gene>
    <name evidence="10" type="ORF">WMO66_01260</name>
</gene>
<evidence type="ECO:0000256" key="2">
    <source>
        <dbReference type="ARBA" id="ARBA00005983"/>
    </source>
</evidence>
<keyword evidence="4" id="KW-0479">Metal-binding</keyword>
<protein>
    <submittedName>
        <fullName evidence="10">YegS/Rv2252/BmrU family lipid kinase</fullName>
    </submittedName>
</protein>
<dbReference type="NCBIfam" id="TIGR00147">
    <property type="entry name" value="YegS/Rv2252/BmrU family lipid kinase"/>
    <property type="match status" value="1"/>
</dbReference>
<dbReference type="InterPro" id="IPR017438">
    <property type="entry name" value="ATP-NAD_kinase_N"/>
</dbReference>
<name>A0ABV1G3B2_9FIRM</name>
<reference evidence="10 11" key="1">
    <citation type="submission" date="2024-03" db="EMBL/GenBank/DDBJ databases">
        <title>Human intestinal bacterial collection.</title>
        <authorList>
            <person name="Pauvert C."/>
            <person name="Hitch T.C.A."/>
            <person name="Clavel T."/>
        </authorList>
    </citation>
    <scope>NUCLEOTIDE SEQUENCE [LARGE SCALE GENOMIC DNA]</scope>
    <source>
        <strain evidence="10 11">CLA-AA-H192</strain>
    </source>
</reference>
<dbReference type="GO" id="GO:0016301">
    <property type="term" value="F:kinase activity"/>
    <property type="evidence" value="ECO:0007669"/>
    <property type="project" value="UniProtKB-KW"/>
</dbReference>
<evidence type="ECO:0000256" key="1">
    <source>
        <dbReference type="ARBA" id="ARBA00001946"/>
    </source>
</evidence>
<proteinExistence type="inferred from homology"/>
<dbReference type="EMBL" id="JBBMFF010000077">
    <property type="protein sequence ID" value="MEQ2509886.1"/>
    <property type="molecule type" value="Genomic_DNA"/>
</dbReference>
<dbReference type="Pfam" id="PF00781">
    <property type="entry name" value="DAGK_cat"/>
    <property type="match status" value="1"/>
</dbReference>
<comment type="similarity">
    <text evidence="2">Belongs to the diacylglycerol/lipid kinase family.</text>
</comment>
<keyword evidence="7" id="KW-0594">Phospholipid biosynthesis</keyword>
<evidence type="ECO:0000313" key="11">
    <source>
        <dbReference type="Proteomes" id="UP001491552"/>
    </source>
</evidence>
<accession>A0ABV1G3B2</accession>
<feature type="domain" description="DAGKc" evidence="9">
    <location>
        <begin position="1"/>
        <end position="130"/>
    </location>
</feature>
<evidence type="ECO:0000256" key="4">
    <source>
        <dbReference type="ARBA" id="ARBA00022723"/>
    </source>
</evidence>
<dbReference type="InterPro" id="IPR001206">
    <property type="entry name" value="Diacylglycerol_kinase_cat_dom"/>
</dbReference>
<comment type="cofactor">
    <cofactor evidence="1">
        <name>Mg(2+)</name>
        <dbReference type="ChEBI" id="CHEBI:18420"/>
    </cofactor>
</comment>
<keyword evidence="6" id="KW-0443">Lipid metabolism</keyword>
<dbReference type="RefSeq" id="WP_349134596.1">
    <property type="nucleotide sequence ID" value="NZ_JBBMFF010000077.1"/>
</dbReference>
<dbReference type="InterPro" id="IPR005218">
    <property type="entry name" value="Diacylglycerol/lipid_kinase"/>
</dbReference>
<dbReference type="PROSITE" id="PS50146">
    <property type="entry name" value="DAGK"/>
    <property type="match status" value="1"/>
</dbReference>
<keyword evidence="8" id="KW-1208">Phospholipid metabolism</keyword>
<keyword evidence="11" id="KW-1185">Reference proteome</keyword>